<evidence type="ECO:0000256" key="3">
    <source>
        <dbReference type="ARBA" id="ARBA00022679"/>
    </source>
</evidence>
<keyword evidence="3 5" id="KW-0808">Transferase</keyword>
<dbReference type="InterPro" id="IPR055270">
    <property type="entry name" value="Glyco_tran_10_C"/>
</dbReference>
<dbReference type="GO" id="GO:0016020">
    <property type="term" value="C:membrane"/>
    <property type="evidence" value="ECO:0007669"/>
    <property type="project" value="InterPro"/>
</dbReference>
<accession>A0A2T1DHK6</accession>
<evidence type="ECO:0000259" key="4">
    <source>
        <dbReference type="Pfam" id="PF00852"/>
    </source>
</evidence>
<keyword evidence="6" id="KW-1185">Reference proteome</keyword>
<dbReference type="PANTHER" id="PTHR11929:SF194">
    <property type="entry name" value="ALPHA-(1,3)-FUCOSYLTRANSFERASE 10"/>
    <property type="match status" value="1"/>
</dbReference>
<evidence type="ECO:0000256" key="2">
    <source>
        <dbReference type="ARBA" id="ARBA00022676"/>
    </source>
</evidence>
<comment type="caution">
    <text evidence="5">The sequence shown here is derived from an EMBL/GenBank/DDBJ whole genome shotgun (WGS) entry which is preliminary data.</text>
</comment>
<dbReference type="Gene3D" id="3.40.50.11660">
    <property type="entry name" value="Glycosyl transferase family 10, C-terminal domain"/>
    <property type="match status" value="1"/>
</dbReference>
<comment type="similarity">
    <text evidence="1">Belongs to the glycosyltransferase 10 family.</text>
</comment>
<dbReference type="Proteomes" id="UP000238634">
    <property type="component" value="Unassembled WGS sequence"/>
</dbReference>
<dbReference type="InterPro" id="IPR038577">
    <property type="entry name" value="GT10-like_C_sf"/>
</dbReference>
<dbReference type="PANTHER" id="PTHR11929">
    <property type="entry name" value="ALPHA- 1,3 -FUCOSYLTRANSFERASE"/>
    <property type="match status" value="1"/>
</dbReference>
<gene>
    <name evidence="5" type="ORF">C7B65_09845</name>
</gene>
<proteinExistence type="inferred from homology"/>
<sequence length="323" mass="37500">MTKKIVGMISSYSGLNPSPVDWLWQQTPHPFGVWGNVQMLAKAEKPDFLLLYNFNSFPEVPQNTNWLNAQRQQKRYEKETRSLQAKLRGVPQERTIFLMREPPLEEVVQKNIDFYEKAKPYCGHISGPDDFAPVPDFMPAIWYVTNPFHDLAERHIPEKKKPCSWITSGINRTANHRKRLDFLKLLRSSQLDIDFYGRDLPDWADSKGAIGNKWYGMAPYYYNLSIENYADNDWYVSEKLWDSLLSWCLPIYYGGSAADKLLPPGSYLRLPSLDEKGLQYIQEVTATPDAWHEAKDAIAEARQIILHKLNLMEWVSNFSKNFA</sequence>
<evidence type="ECO:0000313" key="6">
    <source>
        <dbReference type="Proteomes" id="UP000238634"/>
    </source>
</evidence>
<name>A0A2T1DHK6_9CYAN</name>
<evidence type="ECO:0000313" key="5">
    <source>
        <dbReference type="EMBL" id="PSB19956.1"/>
    </source>
</evidence>
<dbReference type="SUPFAM" id="SSF53756">
    <property type="entry name" value="UDP-Glycosyltransferase/glycogen phosphorylase"/>
    <property type="match status" value="1"/>
</dbReference>
<dbReference type="Pfam" id="PF00852">
    <property type="entry name" value="Glyco_transf_10"/>
    <property type="match status" value="1"/>
</dbReference>
<protein>
    <submittedName>
        <fullName evidence="5">Glycosyltransferase</fullName>
    </submittedName>
</protein>
<dbReference type="OrthoDB" id="494585at2"/>
<keyword evidence="2" id="KW-0328">Glycosyltransferase</keyword>
<reference evidence="5 6" key="2">
    <citation type="submission" date="2018-03" db="EMBL/GenBank/DDBJ databases">
        <title>The ancient ancestry and fast evolution of plastids.</title>
        <authorList>
            <person name="Moore K.R."/>
            <person name="Magnabosco C."/>
            <person name="Momper L."/>
            <person name="Gold D.A."/>
            <person name="Bosak T."/>
            <person name="Fournier G.P."/>
        </authorList>
    </citation>
    <scope>NUCLEOTIDE SEQUENCE [LARGE SCALE GENOMIC DNA]</scope>
    <source>
        <strain evidence="5 6">ULC007</strain>
    </source>
</reference>
<dbReference type="InterPro" id="IPR001503">
    <property type="entry name" value="Glyco_trans_10"/>
</dbReference>
<reference evidence="5 6" key="1">
    <citation type="submission" date="2018-02" db="EMBL/GenBank/DDBJ databases">
        <authorList>
            <person name="Cohen D.B."/>
            <person name="Kent A.D."/>
        </authorList>
    </citation>
    <scope>NUCLEOTIDE SEQUENCE [LARGE SCALE GENOMIC DNA]</scope>
    <source>
        <strain evidence="5 6">ULC007</strain>
    </source>
</reference>
<feature type="domain" description="Fucosyltransferase C-terminal" evidence="4">
    <location>
        <begin position="157"/>
        <end position="273"/>
    </location>
</feature>
<dbReference type="GO" id="GO:0046920">
    <property type="term" value="F:alpha-(1-&gt;3)-fucosyltransferase activity"/>
    <property type="evidence" value="ECO:0007669"/>
    <property type="project" value="TreeGrafter"/>
</dbReference>
<organism evidence="5 6">
    <name type="scientific">Phormidesmis priestleyi ULC007</name>
    <dbReference type="NCBI Taxonomy" id="1920490"/>
    <lineage>
        <taxon>Bacteria</taxon>
        <taxon>Bacillati</taxon>
        <taxon>Cyanobacteriota</taxon>
        <taxon>Cyanophyceae</taxon>
        <taxon>Leptolyngbyales</taxon>
        <taxon>Leptolyngbyaceae</taxon>
        <taxon>Phormidesmis</taxon>
    </lineage>
</organism>
<evidence type="ECO:0000256" key="1">
    <source>
        <dbReference type="ARBA" id="ARBA00008919"/>
    </source>
</evidence>
<dbReference type="RefSeq" id="WP_073071158.1">
    <property type="nucleotide sequence ID" value="NZ_MPPI01000010.1"/>
</dbReference>
<dbReference type="EMBL" id="PVWG01000008">
    <property type="protein sequence ID" value="PSB19956.1"/>
    <property type="molecule type" value="Genomic_DNA"/>
</dbReference>
<dbReference type="AlphaFoldDB" id="A0A2T1DHK6"/>
<dbReference type="STRING" id="1920490.GCA_001895925_04012"/>